<protein>
    <submittedName>
        <fullName evidence="2">Uncharacterized protein</fullName>
    </submittedName>
</protein>
<dbReference type="AlphaFoldDB" id="A0A8C3AI45"/>
<feature type="compositionally biased region" description="Basic and acidic residues" evidence="1">
    <location>
        <begin position="11"/>
        <end position="21"/>
    </location>
</feature>
<proteinExistence type="predicted"/>
<reference evidence="2" key="2">
    <citation type="submission" date="2025-09" db="UniProtKB">
        <authorList>
            <consortium name="Ensembl"/>
        </authorList>
    </citation>
    <scope>IDENTIFICATION</scope>
</reference>
<dbReference type="OrthoDB" id="8773301at2759"/>
<reference evidence="2" key="1">
    <citation type="submission" date="2025-08" db="UniProtKB">
        <authorList>
            <consortium name="Ensembl"/>
        </authorList>
    </citation>
    <scope>IDENTIFICATION</scope>
</reference>
<evidence type="ECO:0000313" key="2">
    <source>
        <dbReference type="Ensembl" id="ENSCLMP00005041415.1"/>
    </source>
</evidence>
<feature type="compositionally biased region" description="Polar residues" evidence="1">
    <location>
        <begin position="77"/>
        <end position="87"/>
    </location>
</feature>
<dbReference type="RefSeq" id="XP_034413137.1">
    <property type="nucleotide sequence ID" value="XM_034557246.1"/>
</dbReference>
<dbReference type="KEGG" id="clum:117747785"/>
<accession>A0A8C3AI45</accession>
<dbReference type="Ensembl" id="ENSCLMT00005042932.1">
    <property type="protein sequence ID" value="ENSCLMP00005041415.1"/>
    <property type="gene ID" value="ENSCLMG00005019413.1"/>
</dbReference>
<feature type="region of interest" description="Disordered" evidence="1">
    <location>
        <begin position="62"/>
        <end position="87"/>
    </location>
</feature>
<dbReference type="Pfam" id="PF15770">
    <property type="entry name" value="DUF4699"/>
    <property type="match status" value="1"/>
</dbReference>
<sequence length="270" mass="28963">MESGCSSSLISHREEKQKLHDTAGQMGCPCCKMMKSYISDPSEAADARKTDSACSSLYQPHHLPSRGPLSDLDKQKQGFNNLGYSRSNDSTLKLEVDNNHVNHRLHAAHLPAKEQGSVPHADGALYIIQPEAVGPRWVMRDKGPSQVPVYPEMQEYGNHRSYGVNECANGSEGLSADEIDEGVGGTPEYPCDTGDEGSARSMEMHTSTTSLSSADTRDELRPPKSPDASAVKSVVPAMKGEEQEAQSVTDSMVAEALAALEAATAGEDSE</sequence>
<feature type="compositionally biased region" description="Polar residues" evidence="1">
    <location>
        <begin position="1"/>
        <end position="10"/>
    </location>
</feature>
<evidence type="ECO:0000313" key="3">
    <source>
        <dbReference type="Proteomes" id="UP000694565"/>
    </source>
</evidence>
<name>A0A8C3AI45_CYCLU</name>
<dbReference type="InterPro" id="IPR031528">
    <property type="entry name" value="C4orf19"/>
</dbReference>
<feature type="compositionally biased region" description="Polar residues" evidence="1">
    <location>
        <begin position="204"/>
        <end position="214"/>
    </location>
</feature>
<evidence type="ECO:0000256" key="1">
    <source>
        <dbReference type="SAM" id="MobiDB-lite"/>
    </source>
</evidence>
<feature type="region of interest" description="Disordered" evidence="1">
    <location>
        <begin position="169"/>
        <end position="249"/>
    </location>
</feature>
<keyword evidence="3" id="KW-1185">Reference proteome</keyword>
<dbReference type="GeneID" id="117747785"/>
<dbReference type="Proteomes" id="UP000694565">
    <property type="component" value="Unplaced"/>
</dbReference>
<feature type="compositionally biased region" description="Basic and acidic residues" evidence="1">
    <location>
        <begin position="215"/>
        <end position="224"/>
    </location>
</feature>
<dbReference type="GeneTree" id="ENSGT01010000222552"/>
<organism evidence="2 3">
    <name type="scientific">Cyclopterus lumpus</name>
    <name type="common">Lumpsucker</name>
    <dbReference type="NCBI Taxonomy" id="8103"/>
    <lineage>
        <taxon>Eukaryota</taxon>
        <taxon>Metazoa</taxon>
        <taxon>Chordata</taxon>
        <taxon>Craniata</taxon>
        <taxon>Vertebrata</taxon>
        <taxon>Euteleostomi</taxon>
        <taxon>Actinopterygii</taxon>
        <taxon>Neopterygii</taxon>
        <taxon>Teleostei</taxon>
        <taxon>Neoteleostei</taxon>
        <taxon>Acanthomorphata</taxon>
        <taxon>Eupercaria</taxon>
        <taxon>Perciformes</taxon>
        <taxon>Cottioidei</taxon>
        <taxon>Cottales</taxon>
        <taxon>Cyclopteridae</taxon>
        <taxon>Cyclopterus</taxon>
    </lineage>
</organism>
<gene>
    <name evidence="2" type="primary">zgc:194930</name>
</gene>
<feature type="region of interest" description="Disordered" evidence="1">
    <location>
        <begin position="1"/>
        <end position="21"/>
    </location>
</feature>